<protein>
    <submittedName>
        <fullName evidence="1">14446_t:CDS:1</fullName>
    </submittedName>
</protein>
<evidence type="ECO:0000313" key="2">
    <source>
        <dbReference type="Proteomes" id="UP000789702"/>
    </source>
</evidence>
<dbReference type="EMBL" id="CAJVPU010023992">
    <property type="protein sequence ID" value="CAG8690713.1"/>
    <property type="molecule type" value="Genomic_DNA"/>
</dbReference>
<feature type="non-terminal residue" evidence="1">
    <location>
        <position position="116"/>
    </location>
</feature>
<accession>A0ACA9P503</accession>
<proteinExistence type="predicted"/>
<sequence length="116" mass="12724">AKTNVKSIHSSKGIGEPPLLLGNTVFFAIRNAITAARKCNNNNTPVVLRLPATPERIRIACDDEIVRKCKVEKKDDEVPWESPPTGHTSLPLTQDPLRFPGTIADPCETSLKQLPN</sequence>
<gene>
    <name evidence="1" type="ORF">DHETER_LOCUS11240</name>
</gene>
<dbReference type="Proteomes" id="UP000789702">
    <property type="component" value="Unassembled WGS sequence"/>
</dbReference>
<organism evidence="1 2">
    <name type="scientific">Dentiscutata heterogama</name>
    <dbReference type="NCBI Taxonomy" id="1316150"/>
    <lineage>
        <taxon>Eukaryota</taxon>
        <taxon>Fungi</taxon>
        <taxon>Fungi incertae sedis</taxon>
        <taxon>Mucoromycota</taxon>
        <taxon>Glomeromycotina</taxon>
        <taxon>Glomeromycetes</taxon>
        <taxon>Diversisporales</taxon>
        <taxon>Gigasporaceae</taxon>
        <taxon>Dentiscutata</taxon>
    </lineage>
</organism>
<keyword evidence="2" id="KW-1185">Reference proteome</keyword>
<comment type="caution">
    <text evidence="1">The sequence shown here is derived from an EMBL/GenBank/DDBJ whole genome shotgun (WGS) entry which is preliminary data.</text>
</comment>
<feature type="non-terminal residue" evidence="1">
    <location>
        <position position="1"/>
    </location>
</feature>
<name>A0ACA9P503_9GLOM</name>
<reference evidence="1" key="1">
    <citation type="submission" date="2021-06" db="EMBL/GenBank/DDBJ databases">
        <authorList>
            <person name="Kallberg Y."/>
            <person name="Tangrot J."/>
            <person name="Rosling A."/>
        </authorList>
    </citation>
    <scope>NUCLEOTIDE SEQUENCE</scope>
    <source>
        <strain evidence="1">IL203A</strain>
    </source>
</reference>
<evidence type="ECO:0000313" key="1">
    <source>
        <dbReference type="EMBL" id="CAG8690713.1"/>
    </source>
</evidence>